<name>A0AAN6YQY7_9PEZI</name>
<dbReference type="EMBL" id="MU865480">
    <property type="protein sequence ID" value="KAK4222290.1"/>
    <property type="molecule type" value="Genomic_DNA"/>
</dbReference>
<dbReference type="AlphaFoldDB" id="A0AAN6YQY7"/>
<keyword evidence="1" id="KW-0732">Signal</keyword>
<accession>A0AAN6YQY7</accession>
<proteinExistence type="predicted"/>
<evidence type="ECO:0000313" key="3">
    <source>
        <dbReference type="Proteomes" id="UP001301958"/>
    </source>
</evidence>
<dbReference type="Proteomes" id="UP001301958">
    <property type="component" value="Unassembled WGS sequence"/>
</dbReference>
<evidence type="ECO:0000313" key="2">
    <source>
        <dbReference type="EMBL" id="KAK4222290.1"/>
    </source>
</evidence>
<reference evidence="2" key="1">
    <citation type="journal article" date="2023" name="Mol. Phylogenet. Evol.">
        <title>Genome-scale phylogeny and comparative genomics of the fungal order Sordariales.</title>
        <authorList>
            <person name="Hensen N."/>
            <person name="Bonometti L."/>
            <person name="Westerberg I."/>
            <person name="Brannstrom I.O."/>
            <person name="Guillou S."/>
            <person name="Cros-Aarteil S."/>
            <person name="Calhoun S."/>
            <person name="Haridas S."/>
            <person name="Kuo A."/>
            <person name="Mondo S."/>
            <person name="Pangilinan J."/>
            <person name="Riley R."/>
            <person name="LaButti K."/>
            <person name="Andreopoulos B."/>
            <person name="Lipzen A."/>
            <person name="Chen C."/>
            <person name="Yan M."/>
            <person name="Daum C."/>
            <person name="Ng V."/>
            <person name="Clum A."/>
            <person name="Steindorff A."/>
            <person name="Ohm R.A."/>
            <person name="Martin F."/>
            <person name="Silar P."/>
            <person name="Natvig D.O."/>
            <person name="Lalanne C."/>
            <person name="Gautier V."/>
            <person name="Ament-Velasquez S.L."/>
            <person name="Kruys A."/>
            <person name="Hutchinson M.I."/>
            <person name="Powell A.J."/>
            <person name="Barry K."/>
            <person name="Miller A.N."/>
            <person name="Grigoriev I.V."/>
            <person name="Debuchy R."/>
            <person name="Gladieux P."/>
            <person name="Hiltunen Thoren M."/>
            <person name="Johannesson H."/>
        </authorList>
    </citation>
    <scope>NUCLEOTIDE SEQUENCE</scope>
    <source>
        <strain evidence="2">CBS 990.96</strain>
    </source>
</reference>
<gene>
    <name evidence="2" type="ORF">QBC38DRAFT_87614</name>
</gene>
<organism evidence="2 3">
    <name type="scientific">Podospora fimiseda</name>
    <dbReference type="NCBI Taxonomy" id="252190"/>
    <lineage>
        <taxon>Eukaryota</taxon>
        <taxon>Fungi</taxon>
        <taxon>Dikarya</taxon>
        <taxon>Ascomycota</taxon>
        <taxon>Pezizomycotina</taxon>
        <taxon>Sordariomycetes</taxon>
        <taxon>Sordariomycetidae</taxon>
        <taxon>Sordariales</taxon>
        <taxon>Podosporaceae</taxon>
        <taxon>Podospora</taxon>
    </lineage>
</organism>
<comment type="caution">
    <text evidence="2">The sequence shown here is derived from an EMBL/GenBank/DDBJ whole genome shotgun (WGS) entry which is preliminary data.</text>
</comment>
<reference evidence="2" key="2">
    <citation type="submission" date="2023-05" db="EMBL/GenBank/DDBJ databases">
        <authorList>
            <consortium name="Lawrence Berkeley National Laboratory"/>
            <person name="Steindorff A."/>
            <person name="Hensen N."/>
            <person name="Bonometti L."/>
            <person name="Westerberg I."/>
            <person name="Brannstrom I.O."/>
            <person name="Guillou S."/>
            <person name="Cros-Aarteil S."/>
            <person name="Calhoun S."/>
            <person name="Haridas S."/>
            <person name="Kuo A."/>
            <person name="Mondo S."/>
            <person name="Pangilinan J."/>
            <person name="Riley R."/>
            <person name="Labutti K."/>
            <person name="Andreopoulos B."/>
            <person name="Lipzen A."/>
            <person name="Chen C."/>
            <person name="Yanf M."/>
            <person name="Daum C."/>
            <person name="Ng V."/>
            <person name="Clum A."/>
            <person name="Ohm R."/>
            <person name="Martin F."/>
            <person name="Silar P."/>
            <person name="Natvig D."/>
            <person name="Lalanne C."/>
            <person name="Gautier V."/>
            <person name="Ament-Velasquez S.L."/>
            <person name="Kruys A."/>
            <person name="Hutchinson M.I."/>
            <person name="Powell A.J."/>
            <person name="Barry K."/>
            <person name="Miller A.N."/>
            <person name="Grigoriev I.V."/>
            <person name="Debuchy R."/>
            <person name="Gladieux P."/>
            <person name="Thoren M.H."/>
            <person name="Johannesson H."/>
        </authorList>
    </citation>
    <scope>NUCLEOTIDE SEQUENCE</scope>
    <source>
        <strain evidence="2">CBS 990.96</strain>
    </source>
</reference>
<sequence length="108" mass="12174">MKFLPFLPLLLTSVVSLPTSTCPQPPGPPPEFKCPGRPDCSRLIEGFPRMQWGLYCEGGRLICRSVGNMYQLVIGRRDQCEVEPSGRERGRGIVFVCVRYSCWRIGLN</sequence>
<feature type="signal peptide" evidence="1">
    <location>
        <begin position="1"/>
        <end position="16"/>
    </location>
</feature>
<keyword evidence="3" id="KW-1185">Reference proteome</keyword>
<evidence type="ECO:0000256" key="1">
    <source>
        <dbReference type="SAM" id="SignalP"/>
    </source>
</evidence>
<feature type="chain" id="PRO_5042847655" evidence="1">
    <location>
        <begin position="17"/>
        <end position="108"/>
    </location>
</feature>
<protein>
    <submittedName>
        <fullName evidence="2">Uncharacterized protein</fullName>
    </submittedName>
</protein>